<dbReference type="HOGENOM" id="CLU_712461_0_0_1"/>
<feature type="compositionally biased region" description="Low complexity" evidence="1">
    <location>
        <begin position="283"/>
        <end position="311"/>
    </location>
</feature>
<dbReference type="Gramene" id="OB06G21440.1">
    <property type="protein sequence ID" value="OB06G21440.1"/>
    <property type="gene ID" value="OB06G21440"/>
</dbReference>
<evidence type="ECO:0000313" key="2">
    <source>
        <dbReference type="EnsemblPlants" id="OB06G21440.1"/>
    </source>
</evidence>
<evidence type="ECO:0000313" key="3">
    <source>
        <dbReference type="Proteomes" id="UP000006038"/>
    </source>
</evidence>
<dbReference type="Proteomes" id="UP000006038">
    <property type="component" value="Chromosome 6"/>
</dbReference>
<proteinExistence type="predicted"/>
<sequence>MVAPRVGGRRGARWADSLLLLGLHLCIASRISVGWIFCGHEICYIRLKTCIKCLVRSRIYRITLDASPPAEPEADECIDIVGDSPATRPSSCNTSSTGDSSGSSRNQTSSSSGSGSGSESGEEDDGNSGSSTPKTADHPPVEEQEEELLDITGGVSPAIRPSSSNTSSSGNSYGSSRRQASSSSGSGSESDSDEEDEGNSGSSSPRTADRPSVEVVAKPPETHIAEHEEELIDTSGGVCRLPVHEDPLDASPVSPIVEPQADECIDIIGDSSAAVASFPATPSRRSTSSTGNSSGSSHSQTSSSSGNASRNPEPENHPPIEAIVKPLEPQVAQEDKIKEKESLTELIAKARQAKLRVCQQRKTAREELEETKRTATVSLNNHIDRRYC</sequence>
<evidence type="ECO:0000256" key="1">
    <source>
        <dbReference type="SAM" id="MobiDB-lite"/>
    </source>
</evidence>
<feature type="region of interest" description="Disordered" evidence="1">
    <location>
        <begin position="276"/>
        <end position="323"/>
    </location>
</feature>
<feature type="compositionally biased region" description="Low complexity" evidence="1">
    <location>
        <begin position="90"/>
        <end position="119"/>
    </location>
</feature>
<feature type="compositionally biased region" description="Low complexity" evidence="1">
    <location>
        <begin position="162"/>
        <end position="189"/>
    </location>
</feature>
<accession>J3MDQ0</accession>
<dbReference type="EnsemblPlants" id="OB06G21440.1">
    <property type="protein sequence ID" value="OB06G21440.1"/>
    <property type="gene ID" value="OB06G21440"/>
</dbReference>
<keyword evidence="3" id="KW-1185">Reference proteome</keyword>
<reference evidence="2" key="1">
    <citation type="journal article" date="2013" name="Nat. Commun.">
        <title>Whole-genome sequencing of Oryza brachyantha reveals mechanisms underlying Oryza genome evolution.</title>
        <authorList>
            <person name="Chen J."/>
            <person name="Huang Q."/>
            <person name="Gao D."/>
            <person name="Wang J."/>
            <person name="Lang Y."/>
            <person name="Liu T."/>
            <person name="Li B."/>
            <person name="Bai Z."/>
            <person name="Luis Goicoechea J."/>
            <person name="Liang C."/>
            <person name="Chen C."/>
            <person name="Zhang W."/>
            <person name="Sun S."/>
            <person name="Liao Y."/>
            <person name="Zhang X."/>
            <person name="Yang L."/>
            <person name="Song C."/>
            <person name="Wang M."/>
            <person name="Shi J."/>
            <person name="Liu G."/>
            <person name="Liu J."/>
            <person name="Zhou H."/>
            <person name="Zhou W."/>
            <person name="Yu Q."/>
            <person name="An N."/>
            <person name="Chen Y."/>
            <person name="Cai Q."/>
            <person name="Wang B."/>
            <person name="Liu B."/>
            <person name="Min J."/>
            <person name="Huang Y."/>
            <person name="Wu H."/>
            <person name="Li Z."/>
            <person name="Zhang Y."/>
            <person name="Yin Y."/>
            <person name="Song W."/>
            <person name="Jiang J."/>
            <person name="Jackson S.A."/>
            <person name="Wing R.A."/>
            <person name="Wang J."/>
            <person name="Chen M."/>
        </authorList>
    </citation>
    <scope>NUCLEOTIDE SEQUENCE [LARGE SCALE GENOMIC DNA]</scope>
    <source>
        <strain evidence="2">cv. IRGC 101232</strain>
    </source>
</reference>
<dbReference type="AlphaFoldDB" id="J3MDQ0"/>
<name>J3MDQ0_ORYBR</name>
<reference evidence="2" key="2">
    <citation type="submission" date="2013-04" db="UniProtKB">
        <authorList>
            <consortium name="EnsemblPlants"/>
        </authorList>
    </citation>
    <scope>IDENTIFICATION</scope>
</reference>
<dbReference type="STRING" id="4533.J3MDQ0"/>
<protein>
    <submittedName>
        <fullName evidence="2">Uncharacterized protein</fullName>
    </submittedName>
</protein>
<organism evidence="2">
    <name type="scientific">Oryza brachyantha</name>
    <name type="common">malo sina</name>
    <dbReference type="NCBI Taxonomy" id="4533"/>
    <lineage>
        <taxon>Eukaryota</taxon>
        <taxon>Viridiplantae</taxon>
        <taxon>Streptophyta</taxon>
        <taxon>Embryophyta</taxon>
        <taxon>Tracheophyta</taxon>
        <taxon>Spermatophyta</taxon>
        <taxon>Magnoliopsida</taxon>
        <taxon>Liliopsida</taxon>
        <taxon>Poales</taxon>
        <taxon>Poaceae</taxon>
        <taxon>BOP clade</taxon>
        <taxon>Oryzoideae</taxon>
        <taxon>Oryzeae</taxon>
        <taxon>Oryzinae</taxon>
        <taxon>Oryza</taxon>
    </lineage>
</organism>
<feature type="region of interest" description="Disordered" evidence="1">
    <location>
        <begin position="80"/>
        <end position="255"/>
    </location>
</feature>